<dbReference type="InterPro" id="IPR013149">
    <property type="entry name" value="ADH-like_C"/>
</dbReference>
<evidence type="ECO:0000313" key="11">
    <source>
        <dbReference type="Proteomes" id="UP000629596"/>
    </source>
</evidence>
<dbReference type="Pfam" id="PF08240">
    <property type="entry name" value="ADH_N"/>
    <property type="match status" value="1"/>
</dbReference>
<gene>
    <name evidence="9" type="ORF">DWU89_12185</name>
    <name evidence="8" type="ORF">H8784_11880</name>
</gene>
<keyword evidence="4" id="KW-0560">Oxidoreductase</keyword>
<keyword evidence="6" id="KW-0732">Signal</keyword>
<evidence type="ECO:0000313" key="10">
    <source>
        <dbReference type="Proteomes" id="UP000256321"/>
    </source>
</evidence>
<dbReference type="InterPro" id="IPR013154">
    <property type="entry name" value="ADH-like_N"/>
</dbReference>
<evidence type="ECO:0000259" key="7">
    <source>
        <dbReference type="SMART" id="SM00829"/>
    </source>
</evidence>
<dbReference type="SUPFAM" id="SSF51735">
    <property type="entry name" value="NAD(P)-binding Rossmann-fold domains"/>
    <property type="match status" value="1"/>
</dbReference>
<evidence type="ECO:0000256" key="5">
    <source>
        <dbReference type="RuleBase" id="RU361277"/>
    </source>
</evidence>
<dbReference type="CDD" id="cd05283">
    <property type="entry name" value="CAD1"/>
    <property type="match status" value="1"/>
</dbReference>
<dbReference type="InterPro" id="IPR020843">
    <property type="entry name" value="ER"/>
</dbReference>
<dbReference type="PROSITE" id="PS00059">
    <property type="entry name" value="ADH_ZINC"/>
    <property type="match status" value="1"/>
</dbReference>
<sequence>MKKLIYLLSVILLTISYNVQAQSNQVHDGHVHSKGFVAMDKNGVFTPYEFERKAIGDNDVLIEIMYSGICHSDIHQSRDEWGGSIFPMVPGHEIAGKITQVGKNVTKFKVGDYAGVGCMVNSCGICEHCKKGEEQYCDNNKTVYTYNSRDFDGDPTMGGYSNNIVVSEHFALKIPQGADMKRIAPLLCAGATTYSPLKFTHVGKGDKIAIAGFGGLGHIAVQYAVSFGAEVTVFDVSEDKRNDALRMGAVKFVNVTNPDELKGLDNSFRVIISTIPTNFNVEQYVRMLKVDGEMVLIGMPAANKIPSVNTGALAGRRKIYGTLIAGIPETQEMLNYSVTHNIYPEIEMIEANADAINQAYQSVLDGKVKFRYVINMETLK</sequence>
<proteinExistence type="inferred from homology"/>
<name>A0A3D8HCW7_9BACT</name>
<feature type="domain" description="Enoyl reductase (ER)" evidence="7">
    <location>
        <begin position="43"/>
        <end position="370"/>
    </location>
</feature>
<comment type="cofactor">
    <cofactor evidence="1 5">
        <name>Zn(2+)</name>
        <dbReference type="ChEBI" id="CHEBI:29105"/>
    </cofactor>
</comment>
<dbReference type="SUPFAM" id="SSF50129">
    <property type="entry name" value="GroES-like"/>
    <property type="match status" value="1"/>
</dbReference>
<dbReference type="InterPro" id="IPR002328">
    <property type="entry name" value="ADH_Zn_CS"/>
</dbReference>
<dbReference type="Proteomes" id="UP000256321">
    <property type="component" value="Unassembled WGS sequence"/>
</dbReference>
<reference evidence="8 11" key="2">
    <citation type="submission" date="2020-08" db="EMBL/GenBank/DDBJ databases">
        <title>Genome public.</title>
        <authorList>
            <person name="Liu C."/>
            <person name="Sun Q."/>
        </authorList>
    </citation>
    <scope>NUCLEOTIDE SEQUENCE [LARGE SCALE GENOMIC DNA]</scope>
    <source>
        <strain evidence="8 11">426_9</strain>
    </source>
</reference>
<feature type="signal peptide" evidence="6">
    <location>
        <begin position="1"/>
        <end position="21"/>
    </location>
</feature>
<reference evidence="9 10" key="1">
    <citation type="submission" date="2018-07" db="EMBL/GenBank/DDBJ databases">
        <title>Parabacteroides acidifaciens nov. sp., isolated from human feces.</title>
        <authorList>
            <person name="Wang Y.J."/>
        </authorList>
    </citation>
    <scope>NUCLEOTIDE SEQUENCE [LARGE SCALE GENOMIC DNA]</scope>
    <source>
        <strain evidence="9 10">426-9</strain>
    </source>
</reference>
<dbReference type="PANTHER" id="PTHR42683">
    <property type="entry name" value="ALDEHYDE REDUCTASE"/>
    <property type="match status" value="1"/>
</dbReference>
<dbReference type="EMBL" id="QREV01000028">
    <property type="protein sequence ID" value="RDU48824.1"/>
    <property type="molecule type" value="Genomic_DNA"/>
</dbReference>
<accession>A0A3D8HCW7</accession>
<feature type="chain" id="PRO_5017835772" evidence="6">
    <location>
        <begin position="22"/>
        <end position="380"/>
    </location>
</feature>
<dbReference type="EMBL" id="JACRTI010000028">
    <property type="protein sequence ID" value="MBC8602409.1"/>
    <property type="molecule type" value="Genomic_DNA"/>
</dbReference>
<dbReference type="InterPro" id="IPR047109">
    <property type="entry name" value="CAD-like"/>
</dbReference>
<keyword evidence="2 5" id="KW-0479">Metal-binding</keyword>
<keyword evidence="11" id="KW-1185">Reference proteome</keyword>
<dbReference type="Pfam" id="PF00107">
    <property type="entry name" value="ADH_zinc_N"/>
    <property type="match status" value="1"/>
</dbReference>
<organism evidence="9 10">
    <name type="scientific">Parabacteroides acidifaciens</name>
    <dbReference type="NCBI Taxonomy" id="2290935"/>
    <lineage>
        <taxon>Bacteria</taxon>
        <taxon>Pseudomonadati</taxon>
        <taxon>Bacteroidota</taxon>
        <taxon>Bacteroidia</taxon>
        <taxon>Bacteroidales</taxon>
        <taxon>Tannerellaceae</taxon>
        <taxon>Parabacteroides</taxon>
    </lineage>
</organism>
<protein>
    <submittedName>
        <fullName evidence="9">NAD(P)-dependent alcohol dehydrogenase</fullName>
    </submittedName>
</protein>
<dbReference type="Proteomes" id="UP000629596">
    <property type="component" value="Unassembled WGS sequence"/>
</dbReference>
<evidence type="ECO:0000256" key="2">
    <source>
        <dbReference type="ARBA" id="ARBA00022723"/>
    </source>
</evidence>
<dbReference type="AlphaFoldDB" id="A0A3D8HCW7"/>
<evidence type="ECO:0000256" key="4">
    <source>
        <dbReference type="ARBA" id="ARBA00023002"/>
    </source>
</evidence>
<dbReference type="InterPro" id="IPR011032">
    <property type="entry name" value="GroES-like_sf"/>
</dbReference>
<comment type="similarity">
    <text evidence="5">Belongs to the zinc-containing alcohol dehydrogenase family.</text>
</comment>
<dbReference type="FunFam" id="3.40.50.720:FF:000473">
    <property type="entry name" value="NADP-dependent alcohol dehydrogenase"/>
    <property type="match status" value="1"/>
</dbReference>
<dbReference type="InterPro" id="IPR036291">
    <property type="entry name" value="NAD(P)-bd_dom_sf"/>
</dbReference>
<evidence type="ECO:0000313" key="9">
    <source>
        <dbReference type="EMBL" id="RDU48824.1"/>
    </source>
</evidence>
<evidence type="ECO:0000313" key="8">
    <source>
        <dbReference type="EMBL" id="MBC8602409.1"/>
    </source>
</evidence>
<comment type="caution">
    <text evidence="9">The sequence shown here is derived from an EMBL/GenBank/DDBJ whole genome shotgun (WGS) entry which is preliminary data.</text>
</comment>
<dbReference type="Gene3D" id="3.90.180.10">
    <property type="entry name" value="Medium-chain alcohol dehydrogenases, catalytic domain"/>
    <property type="match status" value="1"/>
</dbReference>
<evidence type="ECO:0000256" key="6">
    <source>
        <dbReference type="SAM" id="SignalP"/>
    </source>
</evidence>
<evidence type="ECO:0000256" key="1">
    <source>
        <dbReference type="ARBA" id="ARBA00001947"/>
    </source>
</evidence>
<evidence type="ECO:0000256" key="3">
    <source>
        <dbReference type="ARBA" id="ARBA00022833"/>
    </source>
</evidence>
<dbReference type="GO" id="GO:0016616">
    <property type="term" value="F:oxidoreductase activity, acting on the CH-OH group of donors, NAD or NADP as acceptor"/>
    <property type="evidence" value="ECO:0007669"/>
    <property type="project" value="InterPro"/>
</dbReference>
<dbReference type="RefSeq" id="WP_115499918.1">
    <property type="nucleotide sequence ID" value="NZ_JACRTI010000028.1"/>
</dbReference>
<dbReference type="SMART" id="SM00829">
    <property type="entry name" value="PKS_ER"/>
    <property type="match status" value="1"/>
</dbReference>
<keyword evidence="3 5" id="KW-0862">Zinc</keyword>
<dbReference type="GO" id="GO:0008270">
    <property type="term" value="F:zinc ion binding"/>
    <property type="evidence" value="ECO:0007669"/>
    <property type="project" value="InterPro"/>
</dbReference>
<dbReference type="Gene3D" id="3.40.50.720">
    <property type="entry name" value="NAD(P)-binding Rossmann-like Domain"/>
    <property type="match status" value="1"/>
</dbReference>